<gene>
    <name evidence="5" type="primary">SLIT1_0</name>
    <name evidence="5" type="ORF">Bhyg_02092</name>
</gene>
<protein>
    <submittedName>
        <fullName evidence="5">Slit like 1 protein</fullName>
    </submittedName>
</protein>
<keyword evidence="1" id="KW-0433">Leucine-rich repeat</keyword>
<dbReference type="AlphaFoldDB" id="A0A9Q0NAS9"/>
<feature type="compositionally biased region" description="Acidic residues" evidence="3">
    <location>
        <begin position="11"/>
        <end position="30"/>
    </location>
</feature>
<evidence type="ECO:0000256" key="4">
    <source>
        <dbReference type="SAM" id="Phobius"/>
    </source>
</evidence>
<dbReference type="Gene3D" id="3.80.10.10">
    <property type="entry name" value="Ribonuclease Inhibitor"/>
    <property type="match status" value="1"/>
</dbReference>
<dbReference type="EMBL" id="WJQU01000001">
    <property type="protein sequence ID" value="KAJ6646878.1"/>
    <property type="molecule type" value="Genomic_DNA"/>
</dbReference>
<keyword evidence="4" id="KW-1133">Transmembrane helix</keyword>
<dbReference type="InterPro" id="IPR001611">
    <property type="entry name" value="Leu-rich_rpt"/>
</dbReference>
<keyword evidence="4" id="KW-0812">Transmembrane</keyword>
<feature type="region of interest" description="Disordered" evidence="3">
    <location>
        <begin position="1"/>
        <end position="50"/>
    </location>
</feature>
<evidence type="ECO:0000256" key="1">
    <source>
        <dbReference type="ARBA" id="ARBA00022614"/>
    </source>
</evidence>
<accession>A0A9Q0NAS9</accession>
<organism evidence="5 6">
    <name type="scientific">Pseudolycoriella hygida</name>
    <dbReference type="NCBI Taxonomy" id="35572"/>
    <lineage>
        <taxon>Eukaryota</taxon>
        <taxon>Metazoa</taxon>
        <taxon>Ecdysozoa</taxon>
        <taxon>Arthropoda</taxon>
        <taxon>Hexapoda</taxon>
        <taxon>Insecta</taxon>
        <taxon>Pterygota</taxon>
        <taxon>Neoptera</taxon>
        <taxon>Endopterygota</taxon>
        <taxon>Diptera</taxon>
        <taxon>Nematocera</taxon>
        <taxon>Sciaroidea</taxon>
        <taxon>Sciaridae</taxon>
        <taxon>Pseudolycoriella</taxon>
    </lineage>
</organism>
<evidence type="ECO:0000313" key="6">
    <source>
        <dbReference type="Proteomes" id="UP001151699"/>
    </source>
</evidence>
<sequence>MPCDDRLSDATDGEDNYDDDDYNYDDEYDYIDNSQNEKDEDYDVTTEKSELPEVITDPVPTTVQVEVPIKATGNEESKTESIQAVQSVFIEETETSQIENCPKLCTCDEQFQFIDCSNRSLTEIPKNLPNTSLQINLSFNDIHEIHESDLSNLTVVRKILLANNEIEYIDRNVFQTLHRLDHLDLESNNLSSIDPDLFIYAQGLSELILSNNPITFEVNKTFLNLPNLEILNLVGCNISEFYNETFMNLTTLSSLNLANNSINEDLNVNAFTPLTSLLKLKIPHVSRTATYGLCEQISVIDVISFDNYNISCYELISGSTFDESTITHGPTVHVENVTVPMQPSTTTPATTTTTEKVIVNEDIEPSSTTSSKTNSRDVEINPKVGQIEPVLSGDGLNATNSDNVQSESVEKADSIRMILIASIGVAVLGLIIGLIFRKDLFGVKTKLCRSPRPEQPTIPEQVPLNKV</sequence>
<dbReference type="PANTHER" id="PTHR45712:SF22">
    <property type="entry name" value="INSULIN-LIKE GROWTH FACTOR-BINDING PROTEIN COMPLEX ACID LABILE SUBUNIT"/>
    <property type="match status" value="1"/>
</dbReference>
<name>A0A9Q0NAS9_9DIPT</name>
<dbReference type="PANTHER" id="PTHR45712">
    <property type="entry name" value="AGAP008170-PA"/>
    <property type="match status" value="1"/>
</dbReference>
<feature type="transmembrane region" description="Helical" evidence="4">
    <location>
        <begin position="415"/>
        <end position="436"/>
    </location>
</feature>
<dbReference type="PROSITE" id="PS51450">
    <property type="entry name" value="LRR"/>
    <property type="match status" value="1"/>
</dbReference>
<dbReference type="SUPFAM" id="SSF52058">
    <property type="entry name" value="L domain-like"/>
    <property type="match status" value="1"/>
</dbReference>
<dbReference type="Pfam" id="PF13855">
    <property type="entry name" value="LRR_8"/>
    <property type="match status" value="1"/>
</dbReference>
<proteinExistence type="predicted"/>
<reference evidence="5" key="1">
    <citation type="submission" date="2022-07" db="EMBL/GenBank/DDBJ databases">
        <authorList>
            <person name="Trinca V."/>
            <person name="Uliana J.V.C."/>
            <person name="Torres T.T."/>
            <person name="Ward R.J."/>
            <person name="Monesi N."/>
        </authorList>
    </citation>
    <scope>NUCLEOTIDE SEQUENCE</scope>
    <source>
        <strain evidence="5">HSMRA1968</strain>
        <tissue evidence="5">Whole embryos</tissue>
    </source>
</reference>
<evidence type="ECO:0000256" key="2">
    <source>
        <dbReference type="ARBA" id="ARBA00022737"/>
    </source>
</evidence>
<dbReference type="SMART" id="SM00369">
    <property type="entry name" value="LRR_TYP"/>
    <property type="match status" value="4"/>
</dbReference>
<dbReference type="OrthoDB" id="694479at2759"/>
<dbReference type="InterPro" id="IPR032675">
    <property type="entry name" value="LRR_dom_sf"/>
</dbReference>
<dbReference type="Proteomes" id="UP001151699">
    <property type="component" value="Chromosome A"/>
</dbReference>
<comment type="caution">
    <text evidence="5">The sequence shown here is derived from an EMBL/GenBank/DDBJ whole genome shotgun (WGS) entry which is preliminary data.</text>
</comment>
<dbReference type="InterPro" id="IPR003591">
    <property type="entry name" value="Leu-rich_rpt_typical-subtyp"/>
</dbReference>
<evidence type="ECO:0000313" key="5">
    <source>
        <dbReference type="EMBL" id="KAJ6646878.1"/>
    </source>
</evidence>
<evidence type="ECO:0000256" key="3">
    <source>
        <dbReference type="SAM" id="MobiDB-lite"/>
    </source>
</evidence>
<keyword evidence="2" id="KW-0677">Repeat</keyword>
<keyword evidence="4" id="KW-0472">Membrane</keyword>
<keyword evidence="6" id="KW-1185">Reference proteome</keyword>
<dbReference type="InterPro" id="IPR050333">
    <property type="entry name" value="SLRP"/>
</dbReference>